<comment type="caution">
    <text evidence="9">The sequence shown here is derived from an EMBL/GenBank/DDBJ whole genome shotgun (WGS) entry which is preliminary data.</text>
</comment>
<dbReference type="PRINTS" id="PR00959">
    <property type="entry name" value="MEVGALKINASE"/>
</dbReference>
<dbReference type="OMA" id="QRWREAW"/>
<name>A0A0K9NI01_ZOSMR</name>
<dbReference type="InterPro" id="IPR020568">
    <property type="entry name" value="Ribosomal_Su5_D2-typ_SF"/>
</dbReference>
<dbReference type="Pfam" id="PF00288">
    <property type="entry name" value="GHMP_kinases_N"/>
    <property type="match status" value="1"/>
</dbReference>
<keyword evidence="3 9" id="KW-0418">Kinase</keyword>
<evidence type="ECO:0000313" key="10">
    <source>
        <dbReference type="Proteomes" id="UP000036987"/>
    </source>
</evidence>
<dbReference type="InterPro" id="IPR036554">
    <property type="entry name" value="GHMP_kinase_C_sf"/>
</dbReference>
<dbReference type="STRING" id="29655.A0A0K9NI01"/>
<evidence type="ECO:0000259" key="6">
    <source>
        <dbReference type="Pfam" id="PF00288"/>
    </source>
</evidence>
<dbReference type="OrthoDB" id="271303at2759"/>
<dbReference type="InterPro" id="IPR052203">
    <property type="entry name" value="GHMP_Kinase-Related"/>
</dbReference>
<dbReference type="GO" id="GO:0042352">
    <property type="term" value="P:GDP-L-fucose salvage"/>
    <property type="evidence" value="ECO:0000318"/>
    <property type="project" value="GO_Central"/>
</dbReference>
<dbReference type="Gene3D" id="3.30.230.120">
    <property type="match status" value="1"/>
</dbReference>
<keyword evidence="1" id="KW-0808">Transferase</keyword>
<evidence type="ECO:0000256" key="4">
    <source>
        <dbReference type="ARBA" id="ARBA00022840"/>
    </source>
</evidence>
<dbReference type="AlphaFoldDB" id="A0A0K9NI01"/>
<feature type="domain" description="GDP-fucose pyrophosphorylase" evidence="7">
    <location>
        <begin position="140"/>
        <end position="545"/>
    </location>
</feature>
<evidence type="ECO:0000256" key="3">
    <source>
        <dbReference type="ARBA" id="ARBA00022777"/>
    </source>
</evidence>
<dbReference type="EMBL" id="LFYR01002205">
    <property type="protein sequence ID" value="KMZ56253.1"/>
    <property type="molecule type" value="Genomic_DNA"/>
</dbReference>
<dbReference type="InterPro" id="IPR006204">
    <property type="entry name" value="GHMP_kinase_N_dom"/>
</dbReference>
<evidence type="ECO:0000259" key="8">
    <source>
        <dbReference type="Pfam" id="PF08544"/>
    </source>
</evidence>
<dbReference type="InterPro" id="IPR012887">
    <property type="entry name" value="GDP_fucose_pyrophosphorylase"/>
</dbReference>
<feature type="domain" description="GHMP kinase N-terminal" evidence="6">
    <location>
        <begin position="832"/>
        <end position="903"/>
    </location>
</feature>
<evidence type="ECO:0000313" key="9">
    <source>
        <dbReference type="EMBL" id="KMZ56253.1"/>
    </source>
</evidence>
<evidence type="ECO:0000256" key="2">
    <source>
        <dbReference type="ARBA" id="ARBA00022741"/>
    </source>
</evidence>
<protein>
    <submittedName>
        <fullName evidence="9">Galactokinase</fullName>
    </submittedName>
</protein>
<accession>A0A0K9NI01</accession>
<keyword evidence="4" id="KW-0067">ATP-binding</keyword>
<feature type="domain" description="GHMP kinase C-terminal" evidence="8">
    <location>
        <begin position="984"/>
        <end position="1058"/>
    </location>
</feature>
<dbReference type="FunFam" id="3.30.230.120:FF:000002">
    <property type="entry name" value="Bifunctional fucokinase/fucose pyrophosphorylase"/>
    <property type="match status" value="1"/>
</dbReference>
<dbReference type="Pfam" id="PF08544">
    <property type="entry name" value="GHMP_kinases_C"/>
    <property type="match status" value="1"/>
</dbReference>
<dbReference type="InterPro" id="IPR013750">
    <property type="entry name" value="GHMP_kinase_C_dom"/>
</dbReference>
<sequence length="1077" mass="118890">MKKNQAVRTTEKKRSLSSVLRKSWFRLRLSVRNPSRVPTWDAIVLTAASPEQAQLFEWQLARAKRIGRIAADTVTLAVPDPNGARIGSGAATIHALASLSKHLLRIGVHSEEKVQTPSVQEKDSAFSNSNDFCPLSFVNILGKKHILLLHAGGDSKRVPWANPMGKVFLPLPYLASDNPDGPVPLLFDHILAISSCARQAFHNEGGIFIMTGDVLPCFDASTLTLPDDAACIITVPITLDIASNHGVIVASRIGNPDESCSFNKVQNLLQKPNLKQLIENNAIGLDGRALLDTGMIAVRGKAWIQLLKLTVTSKIMISELLETRKEMSLYEDLVAAWVPAKHEWLKQRPFGKELVGGLGSENMFSFCADNLLFLHFGTSVEVLDHLGDTDSSLVGRRHMCSLPETIGCDLAASAVILSSKILSGVSVGEDSLVYDSSLSGRVQIGSQSIVVGVNISQSSENSVRYVLPDRHCLWEVPLVGCTRKILIFCGLHDNPKISFAKNGTFCGKPWKLIMHNLGIEEKDLWDISIKQDKCMWNAKIFPVCPSHEMLILSMWLMGSIKPGNDFAHSTWRSSQRVSLEELHRSICFSQLCIDSSDHQADLVIGITRACINYGSLGRNLDQLSKEILQMTNKEGIKVCKEFLSYCSNFHVQNPLVVAQSRIYQVHVDLLRACGDEEAACSIEQKVWAAVATETDEAVKYKLREHSVSSTRITSEYLESIGNEAINVGFQSQKIRIDLPVRIDFVGGWSDTPPWSLERPGCVLNMAINLEGIPPISSVIETKNTRGILICDDSNNELYIEDPMSIKGPFEEDDPFRLVKSTLLVTGISRDKLLLRTGLYIKTFANVPRGSGLGTSSILAAAVVRGLLRLMRQDDGNENVARVVLAVEQVMGTGGGWQDQIGGLYPGIKCTMSFPGQPLRLQVEPVLASSELIRKLDQRLVIVFTGQVRLAHQVLQMVVTRYLRRDNLLISSIKRLAALAKIGREALMNGDVDDLGNIMLEAWRLHQELDPYCSNEYVDRLFKFADRYCCGYKLVGAGGGGFALLLAKDCDSAIKLKQVLGTSSEFNVKIYNWCLFLK</sequence>
<keyword evidence="2" id="KW-0547">Nucleotide-binding</keyword>
<dbReference type="PANTHER" id="PTHR32463:SF0">
    <property type="entry name" value="L-FUCOSE KINASE"/>
    <property type="match status" value="1"/>
</dbReference>
<organism evidence="9 10">
    <name type="scientific">Zostera marina</name>
    <name type="common">Eelgrass</name>
    <dbReference type="NCBI Taxonomy" id="29655"/>
    <lineage>
        <taxon>Eukaryota</taxon>
        <taxon>Viridiplantae</taxon>
        <taxon>Streptophyta</taxon>
        <taxon>Embryophyta</taxon>
        <taxon>Tracheophyta</taxon>
        <taxon>Spermatophyta</taxon>
        <taxon>Magnoliopsida</taxon>
        <taxon>Liliopsida</taxon>
        <taxon>Zosteraceae</taxon>
        <taxon>Zostera</taxon>
    </lineage>
</organism>
<proteinExistence type="inferred from homology"/>
<dbReference type="Proteomes" id="UP000036987">
    <property type="component" value="Unassembled WGS sequence"/>
</dbReference>
<dbReference type="Pfam" id="PF07959">
    <property type="entry name" value="Fucose_pyrophosphorylase"/>
    <property type="match status" value="1"/>
</dbReference>
<dbReference type="GO" id="GO:0050201">
    <property type="term" value="F:fucokinase activity"/>
    <property type="evidence" value="ECO:0000318"/>
    <property type="project" value="GO_Central"/>
</dbReference>
<dbReference type="GO" id="GO:0005524">
    <property type="term" value="F:ATP binding"/>
    <property type="evidence" value="ECO:0007669"/>
    <property type="project" value="UniProtKB-KW"/>
</dbReference>
<dbReference type="SUPFAM" id="SSF54211">
    <property type="entry name" value="Ribosomal protein S5 domain 2-like"/>
    <property type="match status" value="1"/>
</dbReference>
<reference evidence="10" key="1">
    <citation type="journal article" date="2016" name="Nature">
        <title>The genome of the seagrass Zostera marina reveals angiosperm adaptation to the sea.</title>
        <authorList>
            <person name="Olsen J.L."/>
            <person name="Rouze P."/>
            <person name="Verhelst B."/>
            <person name="Lin Y.-C."/>
            <person name="Bayer T."/>
            <person name="Collen J."/>
            <person name="Dattolo E."/>
            <person name="De Paoli E."/>
            <person name="Dittami S."/>
            <person name="Maumus F."/>
            <person name="Michel G."/>
            <person name="Kersting A."/>
            <person name="Lauritano C."/>
            <person name="Lohaus R."/>
            <person name="Toepel M."/>
            <person name="Tonon T."/>
            <person name="Vanneste K."/>
            <person name="Amirebrahimi M."/>
            <person name="Brakel J."/>
            <person name="Bostroem C."/>
            <person name="Chovatia M."/>
            <person name="Grimwood J."/>
            <person name="Jenkins J.W."/>
            <person name="Jueterbock A."/>
            <person name="Mraz A."/>
            <person name="Stam W.T."/>
            <person name="Tice H."/>
            <person name="Bornberg-Bauer E."/>
            <person name="Green P.J."/>
            <person name="Pearson G.A."/>
            <person name="Procaccini G."/>
            <person name="Duarte C.M."/>
            <person name="Schmutz J."/>
            <person name="Reusch T.B.H."/>
            <person name="Van de Peer Y."/>
        </authorList>
    </citation>
    <scope>NUCLEOTIDE SEQUENCE [LARGE SCALE GENOMIC DNA]</scope>
    <source>
        <strain evidence="10">cv. Finnish</strain>
    </source>
</reference>
<dbReference type="PANTHER" id="PTHR32463">
    <property type="entry name" value="L-FUCOSE KINASE"/>
    <property type="match status" value="1"/>
</dbReference>
<comment type="similarity">
    <text evidence="5">Belongs to the GHMP kinase family.</text>
</comment>
<evidence type="ECO:0000256" key="1">
    <source>
        <dbReference type="ARBA" id="ARBA00022679"/>
    </source>
</evidence>
<keyword evidence="10" id="KW-1185">Reference proteome</keyword>
<evidence type="ECO:0000256" key="5">
    <source>
        <dbReference type="ARBA" id="ARBA00038121"/>
    </source>
</evidence>
<dbReference type="SUPFAM" id="SSF55060">
    <property type="entry name" value="GHMP Kinase, C-terminal domain"/>
    <property type="match status" value="1"/>
</dbReference>
<gene>
    <name evidence="9" type="ORF">ZOSMA_97G00200</name>
</gene>
<evidence type="ECO:0000259" key="7">
    <source>
        <dbReference type="Pfam" id="PF07959"/>
    </source>
</evidence>